<name>A0ABD1F0D4_HYPHA</name>
<sequence length="112" mass="12831">MSTHTFYDGFLLPTGWFFLFQKWEITFGKTKEIQKVIEDLQGVALPLCIIAVRTPSNAKFMKAASPLNRDLSPTLEITDSSKIYGPLWRLENGLFITTFQVRSTFFNETETS</sequence>
<organism evidence="1 2">
    <name type="scientific">Hypothenemus hampei</name>
    <name type="common">Coffee berry borer</name>
    <dbReference type="NCBI Taxonomy" id="57062"/>
    <lineage>
        <taxon>Eukaryota</taxon>
        <taxon>Metazoa</taxon>
        <taxon>Ecdysozoa</taxon>
        <taxon>Arthropoda</taxon>
        <taxon>Hexapoda</taxon>
        <taxon>Insecta</taxon>
        <taxon>Pterygota</taxon>
        <taxon>Neoptera</taxon>
        <taxon>Endopterygota</taxon>
        <taxon>Coleoptera</taxon>
        <taxon>Polyphaga</taxon>
        <taxon>Cucujiformia</taxon>
        <taxon>Curculionidae</taxon>
        <taxon>Scolytinae</taxon>
        <taxon>Hypothenemus</taxon>
    </lineage>
</organism>
<keyword evidence="2" id="KW-1185">Reference proteome</keyword>
<dbReference type="EMBL" id="JBDJPC010000004">
    <property type="protein sequence ID" value="KAL1506762.1"/>
    <property type="molecule type" value="Genomic_DNA"/>
</dbReference>
<dbReference type="AlphaFoldDB" id="A0ABD1F0D4"/>
<dbReference type="Proteomes" id="UP001566132">
    <property type="component" value="Unassembled WGS sequence"/>
</dbReference>
<reference evidence="1 2" key="1">
    <citation type="submission" date="2024-05" db="EMBL/GenBank/DDBJ databases">
        <title>Genetic variation in Jamaican populations of the coffee berry borer (Hypothenemus hampei).</title>
        <authorList>
            <person name="Errbii M."/>
            <person name="Myrie A."/>
        </authorList>
    </citation>
    <scope>NUCLEOTIDE SEQUENCE [LARGE SCALE GENOMIC DNA]</scope>
    <source>
        <strain evidence="1">JA-Hopewell-2020-01-JO</strain>
        <tissue evidence="1">Whole body</tissue>
    </source>
</reference>
<comment type="caution">
    <text evidence="1">The sequence shown here is derived from an EMBL/GenBank/DDBJ whole genome shotgun (WGS) entry which is preliminary data.</text>
</comment>
<evidence type="ECO:0000313" key="1">
    <source>
        <dbReference type="EMBL" id="KAL1506762.1"/>
    </source>
</evidence>
<proteinExistence type="predicted"/>
<gene>
    <name evidence="1" type="ORF">ABEB36_006065</name>
</gene>
<accession>A0ABD1F0D4</accession>
<evidence type="ECO:0000313" key="2">
    <source>
        <dbReference type="Proteomes" id="UP001566132"/>
    </source>
</evidence>
<protein>
    <submittedName>
        <fullName evidence="1">Uncharacterized protein</fullName>
    </submittedName>
</protein>